<organism evidence="2">
    <name type="scientific">Oryza sativa subsp. japonica</name>
    <name type="common">Rice</name>
    <dbReference type="NCBI Taxonomy" id="39947"/>
    <lineage>
        <taxon>Eukaryota</taxon>
        <taxon>Viridiplantae</taxon>
        <taxon>Streptophyta</taxon>
        <taxon>Embryophyta</taxon>
        <taxon>Tracheophyta</taxon>
        <taxon>Spermatophyta</taxon>
        <taxon>Magnoliopsida</taxon>
        <taxon>Liliopsida</taxon>
        <taxon>Poales</taxon>
        <taxon>Poaceae</taxon>
        <taxon>BOP clade</taxon>
        <taxon>Oryzoideae</taxon>
        <taxon>Oryzeae</taxon>
        <taxon>Oryzinae</taxon>
        <taxon>Oryza</taxon>
        <taxon>Oryza sativa</taxon>
    </lineage>
</organism>
<feature type="compositionally biased region" description="Low complexity" evidence="1">
    <location>
        <begin position="45"/>
        <end position="56"/>
    </location>
</feature>
<name>Q2QZX5_ORYSJ</name>
<reference evidence="2" key="1">
    <citation type="journal article" date="2005" name="BMC Biol.">
        <title>The sequence of rice chromosomes 11 and 12, rich in disease resistance genes and recent gene duplications.</title>
        <authorList>
            <consortium name="The rice chromosomes 11 and 12 sequencing consortia"/>
        </authorList>
    </citation>
    <scope>NUCLEOTIDE SEQUENCE [LARGE SCALE GENOMIC DNA]</scope>
</reference>
<evidence type="ECO:0000256" key="1">
    <source>
        <dbReference type="SAM" id="MobiDB-lite"/>
    </source>
</evidence>
<dbReference type="EMBL" id="DP000010">
    <property type="protein sequence ID" value="ABA95203.1"/>
    <property type="molecule type" value="Genomic_DNA"/>
</dbReference>
<protein>
    <submittedName>
        <fullName evidence="2">Uncharacterized protein</fullName>
    </submittedName>
</protein>
<dbReference type="PANTHER" id="PTHR46604:SF1">
    <property type="entry name" value="OS11G0665800 PROTEIN"/>
    <property type="match status" value="1"/>
</dbReference>
<dbReference type="AlphaFoldDB" id="Q2QZX5"/>
<feature type="compositionally biased region" description="Basic and acidic residues" evidence="1">
    <location>
        <begin position="32"/>
        <end position="44"/>
    </location>
</feature>
<reference evidence="2" key="3">
    <citation type="submission" date="2006-01" db="EMBL/GenBank/DDBJ databases">
        <authorList>
            <person name="Buell R."/>
        </authorList>
    </citation>
    <scope>NUCLEOTIDE SEQUENCE</scope>
</reference>
<gene>
    <name evidence="2" type="ordered locus">LOC_Os11g44510</name>
</gene>
<dbReference type="PANTHER" id="PTHR46604">
    <property type="entry name" value="PROTEIN MID1-COMPLEMENTING ACTIVITY 1"/>
    <property type="match status" value="1"/>
</dbReference>
<reference evidence="2" key="2">
    <citation type="submission" date="2005-04" db="EMBL/GenBank/DDBJ databases">
        <authorList>
            <person name="Buell C.R."/>
            <person name="Wing R.A."/>
            <person name="McCombie W.A."/>
            <person name="Ouyang S."/>
        </authorList>
    </citation>
    <scope>NUCLEOTIDE SEQUENCE</scope>
</reference>
<accession>Q2QZX5</accession>
<sequence>MGQAATVAQLVGADVGRLISMIMQAALPAQRNKKECEQLARRPGGDAAAGGPAVAGRARRHAPAVTKYKLLDVNTRTSPAALMDLAAACDLGERDFDQLSKVLADAAHAVN</sequence>
<proteinExistence type="predicted"/>
<evidence type="ECO:0000313" key="2">
    <source>
        <dbReference type="EMBL" id="ABA95203.1"/>
    </source>
</evidence>
<feature type="region of interest" description="Disordered" evidence="1">
    <location>
        <begin position="32"/>
        <end position="58"/>
    </location>
</feature>